<dbReference type="InterPro" id="IPR037682">
    <property type="entry name" value="TonB_C"/>
</dbReference>
<dbReference type="SMART" id="SM00248">
    <property type="entry name" value="ANK"/>
    <property type="match status" value="7"/>
</dbReference>
<dbReference type="InterPro" id="IPR006260">
    <property type="entry name" value="TonB/TolA_C"/>
</dbReference>
<dbReference type="Pfam" id="PF03544">
    <property type="entry name" value="TonB_C"/>
    <property type="match status" value="1"/>
</dbReference>
<reference evidence="9 10" key="1">
    <citation type="submission" date="2020-07" db="EMBL/GenBank/DDBJ databases">
        <authorList>
            <person name="Feng X."/>
        </authorList>
    </citation>
    <scope>NUCLEOTIDE SEQUENCE [LARGE SCALE GENOMIC DNA]</scope>
    <source>
        <strain evidence="9 10">JCM23202</strain>
    </source>
</reference>
<dbReference type="GO" id="GO:0000976">
    <property type="term" value="F:transcription cis-regulatory region binding"/>
    <property type="evidence" value="ECO:0007669"/>
    <property type="project" value="TreeGrafter"/>
</dbReference>
<keyword evidence="4" id="KW-1133">Transmembrane helix</keyword>
<dbReference type="InterPro" id="IPR050663">
    <property type="entry name" value="Ankyrin-SOCS_Box"/>
</dbReference>
<dbReference type="PANTHER" id="PTHR24193:SF121">
    <property type="entry name" value="ADA2A-CONTAINING COMPLEX COMPONENT 3, ISOFORM D"/>
    <property type="match status" value="1"/>
</dbReference>
<evidence type="ECO:0000256" key="7">
    <source>
        <dbReference type="PROSITE-ProRule" id="PRU00023"/>
    </source>
</evidence>
<accession>A0A7X1B3Y9</accession>
<evidence type="ECO:0000313" key="10">
    <source>
        <dbReference type="Proteomes" id="UP000526501"/>
    </source>
</evidence>
<evidence type="ECO:0000256" key="5">
    <source>
        <dbReference type="ARBA" id="ARBA00023043"/>
    </source>
</evidence>
<evidence type="ECO:0000259" key="8">
    <source>
        <dbReference type="PROSITE" id="PS52015"/>
    </source>
</evidence>
<feature type="repeat" description="ANK" evidence="7">
    <location>
        <begin position="201"/>
        <end position="233"/>
    </location>
</feature>
<dbReference type="PROSITE" id="PS52015">
    <property type="entry name" value="TONB_CTD"/>
    <property type="match status" value="1"/>
</dbReference>
<dbReference type="RefSeq" id="WP_185659094.1">
    <property type="nucleotide sequence ID" value="NZ_CAWPOO010000006.1"/>
</dbReference>
<dbReference type="AlphaFoldDB" id="A0A7X1B3Y9"/>
<dbReference type="Proteomes" id="UP000526501">
    <property type="component" value="Unassembled WGS sequence"/>
</dbReference>
<sequence>MYGKSPLCFLLLITASLLSAEPLEIYYFANQQAYRLDGFDRETPQLTEVSAEVVSDFEGHRHEAWWVKGELPLKSEYAATLSNYTTKRIANSYKERYRSKRYKVFMRLDEAFESLAEPEDPYSLLRIVGWIKDGEFTRFTCSAMDLAELEITESEFGGFPVCYYVQDGELVRRKTVYRWDRYLLGEETNDRSANLKEKNNEGRGSLHFAAANGNVDLARQILEENKKFVKSSDRYQGSALFFAAANGREEVVELLLSYEAPIADGNQGRRSILSEASRNGHLPVVKLMAPGKPKGSEMKWHYSWAASDALNENYDDVAMYLIENGANFTVKETEYDQYVLAKFAAGYPELGFKLIDKFKLEPNVSRNGYNLLHSVASYADVSLLERVHSMGVDLKEKSRAGMFPVDHAIGLGNVESICWFLDNGGRYEIEGKHVDPFKYAISNDQISSVECLIGYGYDVNREILPRMTPLMFACYFRRFEIAKALADAGGVYLLDSPHAELTAIRLIEGDQADLVARLIEQGWEQDRLVLGELSLQACSEFFESDTVKEMLETRGWIQEEADLVTLASLDERPNVLKTFEADYPAKLQEKFGDLDIVVRLALSGKGTPVLVDMQLSEEQEELRELVEQGLYAMRLTPSTQGGESVCFTLKTKIQLKSDFDLSELFELSDVDMKPQALVMATPLYPFSMQSKKARGRVVVQFILGPNGKVYRAHAISSTHYEFEEPAILCVEESVWQPARKNGTPVACKIRIPIQFAP</sequence>
<dbReference type="Gene3D" id="3.30.1150.10">
    <property type="match status" value="1"/>
</dbReference>
<keyword evidence="6" id="KW-0472">Membrane</keyword>
<dbReference type="Pfam" id="PF12796">
    <property type="entry name" value="Ank_2"/>
    <property type="match status" value="1"/>
</dbReference>
<dbReference type="PROSITE" id="PS50088">
    <property type="entry name" value="ANK_REPEAT"/>
    <property type="match status" value="1"/>
</dbReference>
<dbReference type="SUPFAM" id="SSF74653">
    <property type="entry name" value="TolA/TonB C-terminal domain"/>
    <property type="match status" value="1"/>
</dbReference>
<dbReference type="NCBIfam" id="TIGR01352">
    <property type="entry name" value="tonB_Cterm"/>
    <property type="match status" value="1"/>
</dbReference>
<dbReference type="GO" id="GO:0045944">
    <property type="term" value="P:positive regulation of transcription by RNA polymerase II"/>
    <property type="evidence" value="ECO:0007669"/>
    <property type="project" value="TreeGrafter"/>
</dbReference>
<keyword evidence="5 7" id="KW-0040">ANK repeat</keyword>
<dbReference type="InterPro" id="IPR036770">
    <property type="entry name" value="Ankyrin_rpt-contain_sf"/>
</dbReference>
<keyword evidence="3" id="KW-0677">Repeat</keyword>
<evidence type="ECO:0000256" key="4">
    <source>
        <dbReference type="ARBA" id="ARBA00022989"/>
    </source>
</evidence>
<keyword evidence="2" id="KW-0812">Transmembrane</keyword>
<gene>
    <name evidence="9" type="ORF">H5P27_04035</name>
</gene>
<evidence type="ECO:0000313" key="9">
    <source>
        <dbReference type="EMBL" id="MBC2605206.1"/>
    </source>
</evidence>
<comment type="caution">
    <text evidence="9">The sequence shown here is derived from an EMBL/GenBank/DDBJ whole genome shotgun (WGS) entry which is preliminary data.</text>
</comment>
<dbReference type="EMBL" id="JACHVC010000006">
    <property type="protein sequence ID" value="MBC2605206.1"/>
    <property type="molecule type" value="Genomic_DNA"/>
</dbReference>
<dbReference type="InterPro" id="IPR002110">
    <property type="entry name" value="Ankyrin_rpt"/>
</dbReference>
<name>A0A7X1B3Y9_9BACT</name>
<organism evidence="9 10">
    <name type="scientific">Pelagicoccus albus</name>
    <dbReference type="NCBI Taxonomy" id="415222"/>
    <lineage>
        <taxon>Bacteria</taxon>
        <taxon>Pseudomonadati</taxon>
        <taxon>Verrucomicrobiota</taxon>
        <taxon>Opitutia</taxon>
        <taxon>Puniceicoccales</taxon>
        <taxon>Pelagicoccaceae</taxon>
        <taxon>Pelagicoccus</taxon>
    </lineage>
</organism>
<evidence type="ECO:0000256" key="2">
    <source>
        <dbReference type="ARBA" id="ARBA00022692"/>
    </source>
</evidence>
<keyword evidence="10" id="KW-1185">Reference proteome</keyword>
<evidence type="ECO:0000256" key="6">
    <source>
        <dbReference type="ARBA" id="ARBA00023136"/>
    </source>
</evidence>
<evidence type="ECO:0000256" key="1">
    <source>
        <dbReference type="ARBA" id="ARBA00004167"/>
    </source>
</evidence>
<evidence type="ECO:0000256" key="3">
    <source>
        <dbReference type="ARBA" id="ARBA00022737"/>
    </source>
</evidence>
<protein>
    <submittedName>
        <fullName evidence="9">TonB family protein</fullName>
    </submittedName>
</protein>
<comment type="subcellular location">
    <subcellularLocation>
        <location evidence="1">Membrane</location>
        <topology evidence="1">Single-pass membrane protein</topology>
    </subcellularLocation>
</comment>
<dbReference type="PANTHER" id="PTHR24193">
    <property type="entry name" value="ANKYRIN REPEAT PROTEIN"/>
    <property type="match status" value="1"/>
</dbReference>
<proteinExistence type="predicted"/>
<dbReference type="Gene3D" id="1.25.40.20">
    <property type="entry name" value="Ankyrin repeat-containing domain"/>
    <property type="match status" value="1"/>
</dbReference>
<dbReference type="SUPFAM" id="SSF48403">
    <property type="entry name" value="Ankyrin repeat"/>
    <property type="match status" value="1"/>
</dbReference>
<dbReference type="GO" id="GO:0016020">
    <property type="term" value="C:membrane"/>
    <property type="evidence" value="ECO:0007669"/>
    <property type="project" value="UniProtKB-SubCell"/>
</dbReference>
<feature type="domain" description="TonB C-terminal" evidence="8">
    <location>
        <begin position="669"/>
        <end position="757"/>
    </location>
</feature>
<dbReference type="GO" id="GO:0055085">
    <property type="term" value="P:transmembrane transport"/>
    <property type="evidence" value="ECO:0007669"/>
    <property type="project" value="InterPro"/>
</dbReference>